<evidence type="ECO:0000313" key="1">
    <source>
        <dbReference type="EMBL" id="QKS54740.1"/>
    </source>
</evidence>
<reference evidence="1 2" key="1">
    <citation type="submission" date="2020-06" db="EMBL/GenBank/DDBJ databases">
        <title>Complete genome of Azosprillum oryzae KACC14407.</title>
        <authorList>
            <person name="Kim M."/>
            <person name="Park Y.-J."/>
            <person name="Shin J.-H."/>
        </authorList>
    </citation>
    <scope>NUCLEOTIDE SEQUENCE [LARGE SCALE GENOMIC DNA]</scope>
    <source>
        <strain evidence="1 2">KACC 14407</strain>
        <plasmid evidence="1 2">unnamed7</plasmid>
    </source>
</reference>
<dbReference type="AlphaFoldDB" id="A0A6N1AT77"/>
<dbReference type="KEGG" id="aoz:HUE56_30025"/>
<keyword evidence="2" id="KW-1185">Reference proteome</keyword>
<evidence type="ECO:0008006" key="3">
    <source>
        <dbReference type="Google" id="ProtNLM"/>
    </source>
</evidence>
<evidence type="ECO:0000313" key="2">
    <source>
        <dbReference type="Proteomes" id="UP000509702"/>
    </source>
</evidence>
<proteinExistence type="predicted"/>
<keyword evidence="1" id="KW-0614">Plasmid</keyword>
<dbReference type="EMBL" id="CP054622">
    <property type="protein sequence ID" value="QKS54740.1"/>
    <property type="molecule type" value="Genomic_DNA"/>
</dbReference>
<protein>
    <recommendedName>
        <fullName evidence="3">DUF3253 domain-containing protein</fullName>
    </recommendedName>
</protein>
<organism evidence="1 2">
    <name type="scientific">Azospirillum oryzae</name>
    <dbReference type="NCBI Taxonomy" id="286727"/>
    <lineage>
        <taxon>Bacteria</taxon>
        <taxon>Pseudomonadati</taxon>
        <taxon>Pseudomonadota</taxon>
        <taxon>Alphaproteobacteria</taxon>
        <taxon>Rhodospirillales</taxon>
        <taxon>Azospirillaceae</taxon>
        <taxon>Azospirillum</taxon>
    </lineage>
</organism>
<dbReference type="RefSeq" id="WP_136705962.1">
    <property type="nucleotide sequence ID" value="NZ_BSOV01000115.1"/>
</dbReference>
<sequence>MREAASSEQPKFRPTQSQIAAIRKAAKRDWPAGEPRIDWINKATAQVLLREGIIVERPDSASGSRGNIIDLTPAGEALLASI</sequence>
<accession>A0A6N1AT77</accession>
<geneLocation type="plasmid" evidence="1 2">
    <name>unnamed7</name>
</geneLocation>
<name>A0A6N1AT77_9PROT</name>
<gene>
    <name evidence="1" type="ORF">HUE56_30025</name>
</gene>
<dbReference type="Proteomes" id="UP000509702">
    <property type="component" value="Plasmid unnamed7"/>
</dbReference>